<keyword evidence="1" id="KW-0812">Transmembrane</keyword>
<dbReference type="EMBL" id="FMBI01000020">
    <property type="protein sequence ID" value="SCB88023.1"/>
    <property type="molecule type" value="Genomic_DNA"/>
</dbReference>
<sequence>MANEFGMIEVLITNAVKLPGVKVNRDEFLAKSFSENVSQNQLAEIIEKGPINANIDKKIINKVAKKVISNRTMKSSSVSFAAGVPGGLAMVATIPADTAQFFGMALRLSQELGYIYGYEDFWDDDGLDVEKVNGDLVLFLGVMFGVGGATATIKVLSSQLSKEALKKLPNKALMKTFYYPIIKKIASYIGAKVTKDSFAKGISKVIPFVGGVVSGGLTFASMTKMGNRLSKSLEENMNLSSEDVRKSFEELKKNNPEIIDVDFEELDNFDEI</sequence>
<keyword evidence="2" id="KW-0436">Ligase</keyword>
<evidence type="ECO:0000313" key="3">
    <source>
        <dbReference type="Proteomes" id="UP000195991"/>
    </source>
</evidence>
<dbReference type="Proteomes" id="UP000195991">
    <property type="component" value="Unassembled WGS sequence"/>
</dbReference>
<organism evidence="2 3">
    <name type="scientific">Bacillus thuringiensis</name>
    <dbReference type="NCBI Taxonomy" id="1428"/>
    <lineage>
        <taxon>Bacteria</taxon>
        <taxon>Bacillati</taxon>
        <taxon>Bacillota</taxon>
        <taxon>Bacilli</taxon>
        <taxon>Bacillales</taxon>
        <taxon>Bacillaceae</taxon>
        <taxon>Bacillus</taxon>
        <taxon>Bacillus cereus group</taxon>
    </lineage>
</organism>
<keyword evidence="1" id="KW-0472">Membrane</keyword>
<feature type="transmembrane region" description="Helical" evidence="1">
    <location>
        <begin position="78"/>
        <end position="96"/>
    </location>
</feature>
<name>A0A1C4A0C1_BACTU</name>
<keyword evidence="2" id="KW-0030">Aminoacyl-tRNA synthetase</keyword>
<dbReference type="AlphaFoldDB" id="A0A1C4A0C1"/>
<evidence type="ECO:0000256" key="1">
    <source>
        <dbReference type="SAM" id="Phobius"/>
    </source>
</evidence>
<protein>
    <submittedName>
        <fullName evidence="2">Valyl-tRNA synthetase</fullName>
    </submittedName>
</protein>
<keyword evidence="1" id="KW-1133">Transmembrane helix</keyword>
<accession>A0A1C4A0C1</accession>
<evidence type="ECO:0000313" key="2">
    <source>
        <dbReference type="EMBL" id="SCB88023.1"/>
    </source>
</evidence>
<dbReference type="GO" id="GO:0004812">
    <property type="term" value="F:aminoacyl-tRNA ligase activity"/>
    <property type="evidence" value="ECO:0007669"/>
    <property type="project" value="UniProtKB-KW"/>
</dbReference>
<gene>
    <name evidence="2" type="ORF">BTT61001_00513</name>
</gene>
<dbReference type="RefSeq" id="WP_256933042.1">
    <property type="nucleotide sequence ID" value="NZ_FMBI01000020.1"/>
</dbReference>
<reference evidence="2 3" key="1">
    <citation type="submission" date="2016-08" db="EMBL/GenBank/DDBJ databases">
        <authorList>
            <person name="Seilhamer J.J."/>
        </authorList>
    </citation>
    <scope>NUCLEOTIDE SEQUENCE [LARGE SCALE GENOMIC DNA]</scope>
    <source>
        <strain evidence="2 3">IEBC_T61001</strain>
    </source>
</reference>
<feature type="transmembrane region" description="Helical" evidence="1">
    <location>
        <begin position="136"/>
        <end position="157"/>
    </location>
</feature>
<proteinExistence type="predicted"/>